<accession>A0AAV1I102</accession>
<organism evidence="2 3">
    <name type="scientific">Coccomyxa viridis</name>
    <dbReference type="NCBI Taxonomy" id="1274662"/>
    <lineage>
        <taxon>Eukaryota</taxon>
        <taxon>Viridiplantae</taxon>
        <taxon>Chlorophyta</taxon>
        <taxon>core chlorophytes</taxon>
        <taxon>Trebouxiophyceae</taxon>
        <taxon>Trebouxiophyceae incertae sedis</taxon>
        <taxon>Coccomyxaceae</taxon>
        <taxon>Coccomyxa</taxon>
    </lineage>
</organism>
<name>A0AAV1I102_9CHLO</name>
<keyword evidence="1" id="KW-1133">Transmembrane helix</keyword>
<reference evidence="2 3" key="1">
    <citation type="submission" date="2023-10" db="EMBL/GenBank/DDBJ databases">
        <authorList>
            <person name="Maclean D."/>
            <person name="Macfadyen A."/>
        </authorList>
    </citation>
    <scope>NUCLEOTIDE SEQUENCE [LARGE SCALE GENOMIC DNA]</scope>
</reference>
<keyword evidence="3" id="KW-1185">Reference proteome</keyword>
<comment type="caution">
    <text evidence="2">The sequence shown here is derived from an EMBL/GenBank/DDBJ whole genome shotgun (WGS) entry which is preliminary data.</text>
</comment>
<evidence type="ECO:0000256" key="1">
    <source>
        <dbReference type="SAM" id="Phobius"/>
    </source>
</evidence>
<proteinExistence type="predicted"/>
<dbReference type="EMBL" id="CAUYUE010000004">
    <property type="protein sequence ID" value="CAK0766208.1"/>
    <property type="molecule type" value="Genomic_DNA"/>
</dbReference>
<sequence length="84" mass="9706">MDDDLRRITDLLEAIRGLDDWHRETARAREELDRRLWLYGYLAVVVYFAAASLVHRLSRGATHKGFMADEYVLIAFLACIPTVP</sequence>
<evidence type="ECO:0000313" key="2">
    <source>
        <dbReference type="EMBL" id="CAK0766208.1"/>
    </source>
</evidence>
<keyword evidence="1" id="KW-0472">Membrane</keyword>
<gene>
    <name evidence="2" type="ORF">CVIRNUC_003335</name>
</gene>
<dbReference type="AlphaFoldDB" id="A0AAV1I102"/>
<keyword evidence="1" id="KW-0812">Transmembrane</keyword>
<dbReference type="Proteomes" id="UP001314263">
    <property type="component" value="Unassembled WGS sequence"/>
</dbReference>
<protein>
    <submittedName>
        <fullName evidence="2">Uncharacterized protein</fullName>
    </submittedName>
</protein>
<feature type="transmembrane region" description="Helical" evidence="1">
    <location>
        <begin position="36"/>
        <end position="54"/>
    </location>
</feature>
<evidence type="ECO:0000313" key="3">
    <source>
        <dbReference type="Proteomes" id="UP001314263"/>
    </source>
</evidence>